<keyword evidence="10 16" id="KW-0720">Serine protease</keyword>
<dbReference type="InterPro" id="IPR001314">
    <property type="entry name" value="Peptidase_S1A"/>
</dbReference>
<dbReference type="GO" id="GO:0004252">
    <property type="term" value="F:serine-type endopeptidase activity"/>
    <property type="evidence" value="ECO:0007669"/>
    <property type="project" value="InterPro"/>
</dbReference>
<evidence type="ECO:0000256" key="14">
    <source>
        <dbReference type="ARBA" id="ARBA00023180"/>
    </source>
</evidence>
<evidence type="ECO:0000256" key="17">
    <source>
        <dbReference type="SAM" id="MobiDB-lite"/>
    </source>
</evidence>
<evidence type="ECO:0000256" key="6">
    <source>
        <dbReference type="ARBA" id="ARBA00022696"/>
    </source>
</evidence>
<accession>A0A5F9DBT5</accession>
<keyword evidence="9 16" id="KW-0378">Hydrolase</keyword>
<dbReference type="SUPFAM" id="SSF50494">
    <property type="entry name" value="Trypsin-like serine proteases"/>
    <property type="match status" value="1"/>
</dbReference>
<reference evidence="19" key="2">
    <citation type="submission" date="2025-08" db="UniProtKB">
        <authorList>
            <consortium name="Ensembl"/>
        </authorList>
    </citation>
    <scope>IDENTIFICATION</scope>
    <source>
        <strain evidence="19">Thorbecke</strain>
    </source>
</reference>
<dbReference type="Proteomes" id="UP000001811">
    <property type="component" value="Unplaced"/>
</dbReference>
<evidence type="ECO:0000256" key="4">
    <source>
        <dbReference type="ARBA" id="ARBA00022536"/>
    </source>
</evidence>
<keyword evidence="11" id="KW-0106">Calcium</keyword>
<feature type="domain" description="Peptidase S1" evidence="18">
    <location>
        <begin position="350"/>
        <end position="589"/>
    </location>
</feature>
<evidence type="ECO:0000256" key="9">
    <source>
        <dbReference type="ARBA" id="ARBA00022801"/>
    </source>
</evidence>
<keyword evidence="13" id="KW-1015">Disulfide bond</keyword>
<dbReference type="PROSITE" id="PS00135">
    <property type="entry name" value="TRYPSIN_SER"/>
    <property type="match status" value="1"/>
</dbReference>
<comment type="subcellular location">
    <subcellularLocation>
        <location evidence="1">Secreted</location>
    </subcellularLocation>
</comment>
<keyword evidence="6" id="KW-0356">Hemostasis</keyword>
<feature type="compositionally biased region" description="Polar residues" evidence="17">
    <location>
        <begin position="9"/>
        <end position="20"/>
    </location>
</feature>
<dbReference type="AlphaFoldDB" id="A0A5F9DBT5"/>
<evidence type="ECO:0000313" key="19">
    <source>
        <dbReference type="Ensembl" id="ENSOCUP00000042756.1"/>
    </source>
</evidence>
<dbReference type="InParanoid" id="A0A5F9DBT5"/>
<reference evidence="19" key="3">
    <citation type="submission" date="2025-09" db="UniProtKB">
        <authorList>
            <consortium name="Ensembl"/>
        </authorList>
    </citation>
    <scope>IDENTIFICATION</scope>
    <source>
        <strain evidence="19">Thorbecke</strain>
    </source>
</reference>
<dbReference type="Pfam" id="PF14670">
    <property type="entry name" value="FXa_inhibition"/>
    <property type="match status" value="1"/>
</dbReference>
<keyword evidence="7" id="KW-0732">Signal</keyword>
<protein>
    <recommendedName>
        <fullName evidence="18">Peptidase S1 domain-containing protein</fullName>
    </recommendedName>
</protein>
<dbReference type="InterPro" id="IPR009003">
    <property type="entry name" value="Peptidase_S1_PA"/>
</dbReference>
<dbReference type="Gene3D" id="2.40.10.10">
    <property type="entry name" value="Trypsin-like serine proteases"/>
    <property type="match status" value="2"/>
</dbReference>
<dbReference type="GeneTree" id="ENSGT00940000154474"/>
<keyword evidence="5 16" id="KW-0645">Protease</keyword>
<keyword evidence="8" id="KW-0677">Repeat</keyword>
<evidence type="ECO:0000256" key="10">
    <source>
        <dbReference type="ARBA" id="ARBA00022825"/>
    </source>
</evidence>
<dbReference type="PANTHER" id="PTHR24278:SF26">
    <property type="entry name" value="COAGULATION FACTOR VII"/>
    <property type="match status" value="1"/>
</dbReference>
<keyword evidence="20" id="KW-1185">Reference proteome</keyword>
<name>A0A5F9DBT5_RABIT</name>
<evidence type="ECO:0000256" key="13">
    <source>
        <dbReference type="ARBA" id="ARBA00023157"/>
    </source>
</evidence>
<dbReference type="InterPro" id="IPR001254">
    <property type="entry name" value="Trypsin_dom"/>
</dbReference>
<feature type="region of interest" description="Disordered" evidence="17">
    <location>
        <begin position="1"/>
        <end position="20"/>
    </location>
</feature>
<keyword evidence="14" id="KW-0325">Glycoprotein</keyword>
<dbReference type="PRINTS" id="PR00722">
    <property type="entry name" value="CHYMOTRYPSIN"/>
</dbReference>
<evidence type="ECO:0000256" key="3">
    <source>
        <dbReference type="ARBA" id="ARBA00022525"/>
    </source>
</evidence>
<dbReference type="InterPro" id="IPR018114">
    <property type="entry name" value="TRYPSIN_HIS"/>
</dbReference>
<evidence type="ECO:0000256" key="8">
    <source>
        <dbReference type="ARBA" id="ARBA00022737"/>
    </source>
</evidence>
<dbReference type="Pfam" id="PF00089">
    <property type="entry name" value="Trypsin"/>
    <property type="match status" value="1"/>
</dbReference>
<dbReference type="Gene3D" id="2.10.25.10">
    <property type="entry name" value="Laminin"/>
    <property type="match status" value="1"/>
</dbReference>
<dbReference type="FunFam" id="2.10.25.10:FF:000259">
    <property type="entry name" value="Coagulation factor VII"/>
    <property type="match status" value="1"/>
</dbReference>
<dbReference type="InterPro" id="IPR050442">
    <property type="entry name" value="Peptidase_S1_coag_factors"/>
</dbReference>
<evidence type="ECO:0000256" key="2">
    <source>
        <dbReference type="ARBA" id="ARBA00022479"/>
    </source>
</evidence>
<organism evidence="19 20">
    <name type="scientific">Oryctolagus cuniculus</name>
    <name type="common">Rabbit</name>
    <dbReference type="NCBI Taxonomy" id="9986"/>
    <lineage>
        <taxon>Eukaryota</taxon>
        <taxon>Metazoa</taxon>
        <taxon>Chordata</taxon>
        <taxon>Craniata</taxon>
        <taxon>Vertebrata</taxon>
        <taxon>Euteleostomi</taxon>
        <taxon>Mammalia</taxon>
        <taxon>Eutheria</taxon>
        <taxon>Euarchontoglires</taxon>
        <taxon>Glires</taxon>
        <taxon>Lagomorpha</taxon>
        <taxon>Leporidae</taxon>
        <taxon>Oryctolagus</taxon>
    </lineage>
</organism>
<evidence type="ECO:0000256" key="15">
    <source>
        <dbReference type="ARBA" id="ARBA00023278"/>
    </source>
</evidence>
<evidence type="ECO:0000256" key="16">
    <source>
        <dbReference type="RuleBase" id="RU363034"/>
    </source>
</evidence>
<dbReference type="Bgee" id="ENSOCUG00000021021">
    <property type="expression patterns" value="Expressed in liver and 8 other cell types or tissues"/>
</dbReference>
<dbReference type="Ensembl" id="ENSOCUT00000037337.1">
    <property type="protein sequence ID" value="ENSOCUP00000042756.1"/>
    <property type="gene ID" value="ENSOCUG00000021021.2"/>
</dbReference>
<keyword evidence="3" id="KW-0964">Secreted</keyword>
<keyword evidence="4" id="KW-0245">EGF-like domain</keyword>
<keyword evidence="2" id="KW-0301">Gamma-carboxyglutamic acid</keyword>
<dbReference type="PANTHER" id="PTHR24278">
    <property type="entry name" value="COAGULATION FACTOR"/>
    <property type="match status" value="1"/>
</dbReference>
<evidence type="ECO:0000256" key="1">
    <source>
        <dbReference type="ARBA" id="ARBA00004613"/>
    </source>
</evidence>
<dbReference type="FunFam" id="2.40.10.10:FF:000013">
    <property type="entry name" value="Coagulation factor X"/>
    <property type="match status" value="1"/>
</dbReference>
<evidence type="ECO:0000256" key="5">
    <source>
        <dbReference type="ARBA" id="ARBA00022670"/>
    </source>
</evidence>
<reference evidence="19 20" key="1">
    <citation type="journal article" date="2011" name="Nature">
        <title>A high-resolution map of human evolutionary constraint using 29 mammals.</title>
        <authorList>
            <person name="Lindblad-Toh K."/>
            <person name="Garber M."/>
            <person name="Zuk O."/>
            <person name="Lin M.F."/>
            <person name="Parker B.J."/>
            <person name="Washietl S."/>
            <person name="Kheradpour P."/>
            <person name="Ernst J."/>
            <person name="Jordan G."/>
            <person name="Mauceli E."/>
            <person name="Ward L.D."/>
            <person name="Lowe C.B."/>
            <person name="Holloway A.K."/>
            <person name="Clamp M."/>
            <person name="Gnerre S."/>
            <person name="Alfoldi J."/>
            <person name="Beal K."/>
            <person name="Chang J."/>
            <person name="Clawson H."/>
            <person name="Cuff J."/>
            <person name="Di Palma F."/>
            <person name="Fitzgerald S."/>
            <person name="Flicek P."/>
            <person name="Guttman M."/>
            <person name="Hubisz M.J."/>
            <person name="Jaffe D.B."/>
            <person name="Jungreis I."/>
            <person name="Kent W.J."/>
            <person name="Kostka D."/>
            <person name="Lara M."/>
            <person name="Martins A.L."/>
            <person name="Massingham T."/>
            <person name="Moltke I."/>
            <person name="Raney B.J."/>
            <person name="Rasmussen M.D."/>
            <person name="Robinson J."/>
            <person name="Stark A."/>
            <person name="Vilella A.J."/>
            <person name="Wen J."/>
            <person name="Xie X."/>
            <person name="Zody M.C."/>
            <person name="Baldwin J."/>
            <person name="Bloom T."/>
            <person name="Chin C.W."/>
            <person name="Heiman D."/>
            <person name="Nicol R."/>
            <person name="Nusbaum C."/>
            <person name="Young S."/>
            <person name="Wilkinson J."/>
            <person name="Worley K.C."/>
            <person name="Kovar C.L."/>
            <person name="Muzny D.M."/>
            <person name="Gibbs R.A."/>
            <person name="Cree A."/>
            <person name="Dihn H.H."/>
            <person name="Fowler G."/>
            <person name="Jhangiani S."/>
            <person name="Joshi V."/>
            <person name="Lee S."/>
            <person name="Lewis L.R."/>
            <person name="Nazareth L.V."/>
            <person name="Okwuonu G."/>
            <person name="Santibanez J."/>
            <person name="Warren W.C."/>
            <person name="Mardis E.R."/>
            <person name="Weinstock G.M."/>
            <person name="Wilson R.K."/>
            <person name="Delehaunty K."/>
            <person name="Dooling D."/>
            <person name="Fronik C."/>
            <person name="Fulton L."/>
            <person name="Fulton B."/>
            <person name="Graves T."/>
            <person name="Minx P."/>
            <person name="Sodergren E."/>
            <person name="Birney E."/>
            <person name="Margulies E.H."/>
            <person name="Herrero J."/>
            <person name="Green E.D."/>
            <person name="Haussler D."/>
            <person name="Siepel A."/>
            <person name="Goldman N."/>
            <person name="Pollard K.S."/>
            <person name="Pedersen J.S."/>
            <person name="Lander E.S."/>
            <person name="Kellis M."/>
        </authorList>
    </citation>
    <scope>NUCLEOTIDE SEQUENCE [LARGE SCALE GENOMIC DNA]</scope>
    <source>
        <strain evidence="20">Thorbecke</strain>
    </source>
</reference>
<dbReference type="GO" id="GO:0007596">
    <property type="term" value="P:blood coagulation"/>
    <property type="evidence" value="ECO:0007669"/>
    <property type="project" value="UniProtKB-KW"/>
</dbReference>
<keyword evidence="15" id="KW-0379">Hydroxylation</keyword>
<dbReference type="GO" id="GO:0006508">
    <property type="term" value="P:proteolysis"/>
    <property type="evidence" value="ECO:0007669"/>
    <property type="project" value="UniProtKB-KW"/>
</dbReference>
<dbReference type="SMART" id="SM00020">
    <property type="entry name" value="Tryp_SPc"/>
    <property type="match status" value="1"/>
</dbReference>
<evidence type="ECO:0000256" key="7">
    <source>
        <dbReference type="ARBA" id="ARBA00022729"/>
    </source>
</evidence>
<proteinExistence type="predicted"/>
<dbReference type="InterPro" id="IPR033116">
    <property type="entry name" value="TRYPSIN_SER"/>
</dbReference>
<evidence type="ECO:0000313" key="20">
    <source>
        <dbReference type="Proteomes" id="UP000001811"/>
    </source>
</evidence>
<dbReference type="PROSITE" id="PS00134">
    <property type="entry name" value="TRYPSIN_HIS"/>
    <property type="match status" value="1"/>
</dbReference>
<feature type="region of interest" description="Disordered" evidence="17">
    <location>
        <begin position="119"/>
        <end position="154"/>
    </location>
</feature>
<evidence type="ECO:0000256" key="11">
    <source>
        <dbReference type="ARBA" id="ARBA00022837"/>
    </source>
</evidence>
<dbReference type="SMR" id="A0A5F9DBT5"/>
<sequence length="602" mass="65561">MLTEPTPLAPTSNTSSFQNQHLPLTTTTSCSQNSSHSKDRELMCTGSTTLPRKSVYREVRQADQRRSLLVLLHHFISSTFSPFHIQRNRQHTTSSCAGVLTSWISFSDGPSPSLRYYPRSAASSRQHHVRETTYPGMRGAQRRQSSKLGGTRPGEGLRGQCCLHTSSPPLAACTVAAGRRLTRLSLFLRSSSGSLTMMGISVPPTRARTEAPVRTKSSPTSASAWLTSRVATVRKLLAQKALRDGLASPKCCMAAAAPWVGTQMCVPHLQASPSGSIPRADKNDQLICMYENGGCEQYCSDHVGSQRSCRCHEGYTLLPNGVSCTPTVDYPCGKVPALEKRGASNPQGRIVGGKVCPKGECPWQAALMNGSTLLCGGSLLDTHWVVSAAHCFDKLSSLRNLTIVLGEHDLSEHEGDEQVRHVAQLIMPDKYVPGKTDHDIALLRLLQPAVLTNNVVPLCLPERNFSESTLATIRFSRVSGWGQLLYRGALARELMAIDVPRLMTQDCVEQSEHKPGSPEVTGNMFCAGYLDGSKDACKGDSGGPHATSYHGTWYLTGVVSWGEGCAAVGHVGVYTRVSRYTEWLSRLMRSKLHHGIQRHPFP</sequence>
<evidence type="ECO:0000256" key="12">
    <source>
        <dbReference type="ARBA" id="ARBA00023084"/>
    </source>
</evidence>
<dbReference type="GO" id="GO:0005615">
    <property type="term" value="C:extracellular space"/>
    <property type="evidence" value="ECO:0007669"/>
    <property type="project" value="TreeGrafter"/>
</dbReference>
<keyword evidence="12" id="KW-0094">Blood coagulation</keyword>
<dbReference type="CDD" id="cd00190">
    <property type="entry name" value="Tryp_SPc"/>
    <property type="match status" value="1"/>
</dbReference>
<evidence type="ECO:0000259" key="18">
    <source>
        <dbReference type="PROSITE" id="PS50240"/>
    </source>
</evidence>
<dbReference type="InterPro" id="IPR043504">
    <property type="entry name" value="Peptidase_S1_PA_chymotrypsin"/>
</dbReference>
<dbReference type="PROSITE" id="PS50240">
    <property type="entry name" value="TRYPSIN_DOM"/>
    <property type="match status" value="1"/>
</dbReference>